<feature type="transmembrane region" description="Helical" evidence="1">
    <location>
        <begin position="65"/>
        <end position="85"/>
    </location>
</feature>
<protein>
    <submittedName>
        <fullName evidence="2">DUF3953 domain-containing protein</fullName>
    </submittedName>
</protein>
<keyword evidence="1" id="KW-0472">Membrane</keyword>
<organism evidence="2 3">
    <name type="scientific">Rossellomorea vietnamensis</name>
    <dbReference type="NCBI Taxonomy" id="218284"/>
    <lineage>
        <taxon>Bacteria</taxon>
        <taxon>Bacillati</taxon>
        <taxon>Bacillota</taxon>
        <taxon>Bacilli</taxon>
        <taxon>Bacillales</taxon>
        <taxon>Bacillaceae</taxon>
        <taxon>Rossellomorea</taxon>
    </lineage>
</organism>
<reference evidence="2 3" key="1">
    <citation type="submission" date="2019-08" db="EMBL/GenBank/DDBJ databases">
        <title>Bacillus genomes from the desert of Cuatro Cienegas, Coahuila.</title>
        <authorList>
            <person name="Olmedo-Alvarez G."/>
        </authorList>
    </citation>
    <scope>NUCLEOTIDE SEQUENCE [LARGE SCALE GENOMIC DNA]</scope>
    <source>
        <strain evidence="2 3">CH34_1T</strain>
    </source>
</reference>
<name>A0A5D4NT56_9BACI</name>
<comment type="caution">
    <text evidence="2">The sequence shown here is derived from an EMBL/GenBank/DDBJ whole genome shotgun (WGS) entry which is preliminary data.</text>
</comment>
<dbReference type="EMBL" id="VTEI01000005">
    <property type="protein sequence ID" value="TYS16638.1"/>
    <property type="molecule type" value="Genomic_DNA"/>
</dbReference>
<dbReference type="Proteomes" id="UP000322267">
    <property type="component" value="Unassembled WGS sequence"/>
</dbReference>
<feature type="transmembrane region" description="Helical" evidence="1">
    <location>
        <begin position="35"/>
        <end position="53"/>
    </location>
</feature>
<keyword evidence="1" id="KW-0812">Transmembrane</keyword>
<gene>
    <name evidence="2" type="ORF">FZC78_11650</name>
</gene>
<sequence length="86" mass="9634">MIFFGGNRLNKYLVLFALIVTVLSFFGLLTNNDTLLPFVLFGSGILTLISGISELRKKQERTLGIVYIFTSLIALSWGIDLVIFFV</sequence>
<keyword evidence="1" id="KW-1133">Transmembrane helix</keyword>
<evidence type="ECO:0000313" key="2">
    <source>
        <dbReference type="EMBL" id="TYS16638.1"/>
    </source>
</evidence>
<dbReference type="InterPro" id="IPR025018">
    <property type="entry name" value="DUF3953"/>
</dbReference>
<dbReference type="OrthoDB" id="2456396at2"/>
<evidence type="ECO:0000313" key="3">
    <source>
        <dbReference type="Proteomes" id="UP000322267"/>
    </source>
</evidence>
<evidence type="ECO:0000256" key="1">
    <source>
        <dbReference type="SAM" id="Phobius"/>
    </source>
</evidence>
<feature type="transmembrane region" description="Helical" evidence="1">
    <location>
        <begin position="12"/>
        <end position="29"/>
    </location>
</feature>
<accession>A0A5D4NT56</accession>
<dbReference type="AlphaFoldDB" id="A0A5D4NT56"/>
<proteinExistence type="predicted"/>
<dbReference type="Pfam" id="PF13129">
    <property type="entry name" value="DUF3953"/>
    <property type="match status" value="1"/>
</dbReference>